<reference evidence="2 3" key="1">
    <citation type="journal article" date="2018" name="Nat. Ecol. Evol.">
        <title>Pezizomycetes genomes reveal the molecular basis of ectomycorrhizal truffle lifestyle.</title>
        <authorList>
            <person name="Murat C."/>
            <person name="Payen T."/>
            <person name="Noel B."/>
            <person name="Kuo A."/>
            <person name="Morin E."/>
            <person name="Chen J."/>
            <person name="Kohler A."/>
            <person name="Krizsan K."/>
            <person name="Balestrini R."/>
            <person name="Da Silva C."/>
            <person name="Montanini B."/>
            <person name="Hainaut M."/>
            <person name="Levati E."/>
            <person name="Barry K.W."/>
            <person name="Belfiori B."/>
            <person name="Cichocki N."/>
            <person name="Clum A."/>
            <person name="Dockter R.B."/>
            <person name="Fauchery L."/>
            <person name="Guy J."/>
            <person name="Iotti M."/>
            <person name="Le Tacon F."/>
            <person name="Lindquist E.A."/>
            <person name="Lipzen A."/>
            <person name="Malagnac F."/>
            <person name="Mello A."/>
            <person name="Molinier V."/>
            <person name="Miyauchi S."/>
            <person name="Poulain J."/>
            <person name="Riccioni C."/>
            <person name="Rubini A."/>
            <person name="Sitrit Y."/>
            <person name="Splivallo R."/>
            <person name="Traeger S."/>
            <person name="Wang M."/>
            <person name="Zifcakova L."/>
            <person name="Wipf D."/>
            <person name="Zambonelli A."/>
            <person name="Paolocci F."/>
            <person name="Nowrousian M."/>
            <person name="Ottonello S."/>
            <person name="Baldrian P."/>
            <person name="Spatafora J.W."/>
            <person name="Henrissat B."/>
            <person name="Nagy L.G."/>
            <person name="Aury J.M."/>
            <person name="Wincker P."/>
            <person name="Grigoriev I.V."/>
            <person name="Bonfante P."/>
            <person name="Martin F.M."/>
        </authorList>
    </citation>
    <scope>NUCLEOTIDE SEQUENCE [LARGE SCALE GENOMIC DNA]</scope>
    <source>
        <strain evidence="2 3">CCBAS932</strain>
    </source>
</reference>
<keyword evidence="1" id="KW-1133">Transmembrane helix</keyword>
<evidence type="ECO:0000256" key="1">
    <source>
        <dbReference type="SAM" id="Phobius"/>
    </source>
</evidence>
<dbReference type="PANTHER" id="PTHR13132:SF29">
    <property type="entry name" value="ALPHA-(1,6)-FUCOSYLTRANSFERASE"/>
    <property type="match status" value="1"/>
</dbReference>
<organism evidence="2 3">
    <name type="scientific">Morchella conica CCBAS932</name>
    <dbReference type="NCBI Taxonomy" id="1392247"/>
    <lineage>
        <taxon>Eukaryota</taxon>
        <taxon>Fungi</taxon>
        <taxon>Dikarya</taxon>
        <taxon>Ascomycota</taxon>
        <taxon>Pezizomycotina</taxon>
        <taxon>Pezizomycetes</taxon>
        <taxon>Pezizales</taxon>
        <taxon>Morchellaceae</taxon>
        <taxon>Morchella</taxon>
    </lineage>
</organism>
<feature type="transmembrane region" description="Helical" evidence="1">
    <location>
        <begin position="12"/>
        <end position="34"/>
    </location>
</feature>
<proteinExistence type="predicted"/>
<keyword evidence="3" id="KW-1185">Reference proteome</keyword>
<dbReference type="AlphaFoldDB" id="A0A3N4KM77"/>
<dbReference type="GO" id="GO:0006487">
    <property type="term" value="P:protein N-linked glycosylation"/>
    <property type="evidence" value="ECO:0007669"/>
    <property type="project" value="TreeGrafter"/>
</dbReference>
<name>A0A3N4KM77_9PEZI</name>
<gene>
    <name evidence="2" type="ORF">P167DRAFT_536590</name>
</gene>
<dbReference type="InParanoid" id="A0A3N4KM77"/>
<protein>
    <submittedName>
        <fullName evidence="2">Uncharacterized protein</fullName>
    </submittedName>
</protein>
<keyword evidence="1" id="KW-0472">Membrane</keyword>
<keyword evidence="1" id="KW-0812">Transmembrane</keyword>
<evidence type="ECO:0000313" key="2">
    <source>
        <dbReference type="EMBL" id="RPB11683.1"/>
    </source>
</evidence>
<accession>A0A3N4KM77</accession>
<dbReference type="PANTHER" id="PTHR13132">
    <property type="entry name" value="ALPHA- 1,6 -FUCOSYLTRANSFERASE"/>
    <property type="match status" value="1"/>
</dbReference>
<dbReference type="Proteomes" id="UP000277580">
    <property type="component" value="Unassembled WGS sequence"/>
</dbReference>
<dbReference type="STRING" id="1392247.A0A3N4KM77"/>
<dbReference type="GO" id="GO:0046921">
    <property type="term" value="F:alpha-(1-&gt;6)-fucosyltransferase activity"/>
    <property type="evidence" value="ECO:0007669"/>
    <property type="project" value="TreeGrafter"/>
</dbReference>
<dbReference type="OrthoDB" id="2014825at2759"/>
<sequence length="514" mass="58818">MLFKPYLTARSLWALIILASLCFIISLTVQLTIFSSSSPFSSTYNFLPFSAKKTPACLVDKLLGDPWAYENHPKEHVFGTGWKDDPYEGMWSNVPSKEDYETLMSEEDKTMMREELYKYSDDLQRDKRARVENFYTLKTSDDWSRYIEGHSDEGLAPLTKFTQRYIHRHQHPENCTGKAFLVFRKFPNDESFGLGALAQSIAHNLALAIRTNRILVYDAHDPPGAHFLSPLPGAGRTLDNIFHPLSSCTPSDVAASTDKVYFPWEPEATAIYYRTHPASLPPVLAQVFKTQFADMNYDAVRYWWRGQVAAFAMRPNRIAMERLKELRVDDGLNKGVTLQKGKHPMTGIKLGMPWPLPVGSWSMHVRHGDKGIEMSLVELKKYIMAAEEHIIRNPQSSRRIAFISTEDPSVLYDARNISSLLPMSTSKGWEWYWSDIPRFNGGPVTQLEKFGNRTEMTIKWFLQLTMALECDNFVGTRGSGWNRLIDELRCIWYPNCKSGYVEVGSDSSWAHYGI</sequence>
<evidence type="ECO:0000313" key="3">
    <source>
        <dbReference type="Proteomes" id="UP000277580"/>
    </source>
</evidence>
<dbReference type="EMBL" id="ML119134">
    <property type="protein sequence ID" value="RPB11683.1"/>
    <property type="molecule type" value="Genomic_DNA"/>
</dbReference>